<sequence length="203" mass="22606">MEGAGMAERGRLRLQPDEAQALAPSAEELLRRVAAGDETAFASLYDLVAGPVLGLATRVLRSHAQAEEVAQEVLVEVWRKATRYEPERGSALSWVLTIAHRRAVDRVRSHQAGVDREERAGLMDVRRPFDEVTESTLAGLEQQRVRQCLAALTELQRESIVLAYYNGYTYPEVAEVLKVAPGTVKTRIRDGLIRLRDCLGVDR</sequence>
<evidence type="ECO:0000256" key="4">
    <source>
        <dbReference type="ARBA" id="ARBA00023163"/>
    </source>
</evidence>
<proteinExistence type="inferred from homology"/>
<dbReference type="OrthoDB" id="9784272at2"/>
<accession>A0A0H3DGF4</accession>
<evidence type="ECO:0000256" key="1">
    <source>
        <dbReference type="ARBA" id="ARBA00010641"/>
    </source>
</evidence>
<keyword evidence="3" id="KW-0731">Sigma factor</keyword>
<keyword evidence="2" id="KW-0805">Transcription regulation</keyword>
<dbReference type="GO" id="GO:0003677">
    <property type="term" value="F:DNA binding"/>
    <property type="evidence" value="ECO:0007669"/>
    <property type="project" value="InterPro"/>
</dbReference>
<evidence type="ECO:0000259" key="6">
    <source>
        <dbReference type="Pfam" id="PF08281"/>
    </source>
</evidence>
<name>A0A0H3DGF4_AMYMU</name>
<evidence type="ECO:0000256" key="2">
    <source>
        <dbReference type="ARBA" id="ARBA00023015"/>
    </source>
</evidence>
<dbReference type="InterPro" id="IPR013325">
    <property type="entry name" value="RNA_pol_sigma_r2"/>
</dbReference>
<feature type="domain" description="RNA polymerase sigma-70 region 2" evidence="5">
    <location>
        <begin position="44"/>
        <end position="111"/>
    </location>
</feature>
<dbReference type="InterPro" id="IPR014284">
    <property type="entry name" value="RNA_pol_sigma-70_dom"/>
</dbReference>
<dbReference type="Gene3D" id="1.10.1740.10">
    <property type="match status" value="1"/>
</dbReference>
<dbReference type="HOGENOM" id="CLU_047691_9_3_11"/>
<dbReference type="NCBIfam" id="NF007228">
    <property type="entry name" value="PRK09646.1"/>
    <property type="match status" value="1"/>
</dbReference>
<protein>
    <submittedName>
        <fullName evidence="7">RNA polymerase sigma-70 factor, ECF subfamily</fullName>
    </submittedName>
</protein>
<dbReference type="SUPFAM" id="SSF88659">
    <property type="entry name" value="Sigma3 and sigma4 domains of RNA polymerase sigma factors"/>
    <property type="match status" value="1"/>
</dbReference>
<comment type="similarity">
    <text evidence="1">Belongs to the sigma-70 factor family. ECF subfamily.</text>
</comment>
<dbReference type="Pfam" id="PF08281">
    <property type="entry name" value="Sigma70_r4_2"/>
    <property type="match status" value="1"/>
</dbReference>
<dbReference type="Pfam" id="PF04542">
    <property type="entry name" value="Sigma70_r2"/>
    <property type="match status" value="1"/>
</dbReference>
<dbReference type="Gene3D" id="1.10.10.10">
    <property type="entry name" value="Winged helix-like DNA-binding domain superfamily/Winged helix DNA-binding domain"/>
    <property type="match status" value="1"/>
</dbReference>
<reference evidence="7 8" key="1">
    <citation type="journal article" date="2010" name="Cell Res.">
        <title>Complete genome sequence of the rifamycin SV-producing Amycolatopsis mediterranei U32 revealed its genetic characteristics in phylogeny and metabolism.</title>
        <authorList>
            <person name="Zhao W."/>
            <person name="Zhong Y."/>
            <person name="Yuan H."/>
            <person name="Wang J."/>
            <person name="Zheng H."/>
            <person name="Wang Y."/>
            <person name="Cen X."/>
            <person name="Xu F."/>
            <person name="Bai J."/>
            <person name="Han X."/>
            <person name="Lu G."/>
            <person name="Zhu Y."/>
            <person name="Shao Z."/>
            <person name="Yan H."/>
            <person name="Li C."/>
            <person name="Peng N."/>
            <person name="Zhang Z."/>
            <person name="Zhang Y."/>
            <person name="Lin W."/>
            <person name="Fan Y."/>
            <person name="Qin Z."/>
            <person name="Hu Y."/>
            <person name="Zhu B."/>
            <person name="Wang S."/>
            <person name="Ding X."/>
            <person name="Zhao G.P."/>
        </authorList>
    </citation>
    <scope>NUCLEOTIDE SEQUENCE [LARGE SCALE GENOMIC DNA]</scope>
    <source>
        <strain evidence="8">U-32</strain>
    </source>
</reference>
<dbReference type="GO" id="GO:0006352">
    <property type="term" value="P:DNA-templated transcription initiation"/>
    <property type="evidence" value="ECO:0007669"/>
    <property type="project" value="InterPro"/>
</dbReference>
<evidence type="ECO:0000259" key="5">
    <source>
        <dbReference type="Pfam" id="PF04542"/>
    </source>
</evidence>
<dbReference type="CDD" id="cd06171">
    <property type="entry name" value="Sigma70_r4"/>
    <property type="match status" value="1"/>
</dbReference>
<gene>
    <name evidence="7" type="primary">rpoE</name>
    <name evidence="7" type="ordered locus">AMED_7499</name>
</gene>
<feature type="domain" description="RNA polymerase sigma factor 70 region 4 type 2" evidence="6">
    <location>
        <begin position="143"/>
        <end position="195"/>
    </location>
</feature>
<keyword evidence="4" id="KW-0804">Transcription</keyword>
<evidence type="ECO:0000313" key="8">
    <source>
        <dbReference type="Proteomes" id="UP000000328"/>
    </source>
</evidence>
<dbReference type="PANTHER" id="PTHR43133:SF66">
    <property type="entry name" value="ECF RNA POLYMERASE SIGMA FACTOR SIGK"/>
    <property type="match status" value="1"/>
</dbReference>
<dbReference type="AlphaFoldDB" id="A0A0H3DGF4"/>
<organism evidence="7 8">
    <name type="scientific">Amycolatopsis mediterranei (strain U-32)</name>
    <dbReference type="NCBI Taxonomy" id="749927"/>
    <lineage>
        <taxon>Bacteria</taxon>
        <taxon>Bacillati</taxon>
        <taxon>Actinomycetota</taxon>
        <taxon>Actinomycetes</taxon>
        <taxon>Pseudonocardiales</taxon>
        <taxon>Pseudonocardiaceae</taxon>
        <taxon>Amycolatopsis</taxon>
    </lineage>
</organism>
<dbReference type="EMBL" id="CP002000">
    <property type="protein sequence ID" value="ADJ49213.1"/>
    <property type="molecule type" value="Genomic_DNA"/>
</dbReference>
<dbReference type="PANTHER" id="PTHR43133">
    <property type="entry name" value="RNA POLYMERASE ECF-TYPE SIGMA FACTO"/>
    <property type="match status" value="1"/>
</dbReference>
<evidence type="ECO:0000256" key="3">
    <source>
        <dbReference type="ARBA" id="ARBA00023082"/>
    </source>
</evidence>
<dbReference type="Proteomes" id="UP000000328">
    <property type="component" value="Chromosome"/>
</dbReference>
<dbReference type="InterPro" id="IPR007627">
    <property type="entry name" value="RNA_pol_sigma70_r2"/>
</dbReference>
<dbReference type="InterPro" id="IPR013324">
    <property type="entry name" value="RNA_pol_sigma_r3/r4-like"/>
</dbReference>
<dbReference type="NCBIfam" id="TIGR02937">
    <property type="entry name" value="sigma70-ECF"/>
    <property type="match status" value="1"/>
</dbReference>
<dbReference type="PATRIC" id="fig|749927.5.peg.7797"/>
<dbReference type="InterPro" id="IPR036388">
    <property type="entry name" value="WH-like_DNA-bd_sf"/>
</dbReference>
<dbReference type="KEGG" id="amd:AMED_7499"/>
<evidence type="ECO:0000313" key="7">
    <source>
        <dbReference type="EMBL" id="ADJ49213.1"/>
    </source>
</evidence>
<dbReference type="InterPro" id="IPR039425">
    <property type="entry name" value="RNA_pol_sigma-70-like"/>
</dbReference>
<dbReference type="GO" id="GO:0016987">
    <property type="term" value="F:sigma factor activity"/>
    <property type="evidence" value="ECO:0007669"/>
    <property type="project" value="UniProtKB-KW"/>
</dbReference>
<dbReference type="InterPro" id="IPR013249">
    <property type="entry name" value="RNA_pol_sigma70_r4_t2"/>
</dbReference>
<dbReference type="eggNOG" id="COG1595">
    <property type="taxonomic scope" value="Bacteria"/>
</dbReference>
<dbReference type="SUPFAM" id="SSF88946">
    <property type="entry name" value="Sigma2 domain of RNA polymerase sigma factors"/>
    <property type="match status" value="1"/>
</dbReference>